<feature type="domain" description="Rhodanese" evidence="1">
    <location>
        <begin position="21"/>
        <end position="119"/>
    </location>
</feature>
<organism evidence="2 3">
    <name type="scientific">Periophthalmus magnuspinnatus</name>
    <dbReference type="NCBI Taxonomy" id="409849"/>
    <lineage>
        <taxon>Eukaryota</taxon>
        <taxon>Metazoa</taxon>
        <taxon>Chordata</taxon>
        <taxon>Craniata</taxon>
        <taxon>Vertebrata</taxon>
        <taxon>Euteleostomi</taxon>
        <taxon>Actinopterygii</taxon>
        <taxon>Neopterygii</taxon>
        <taxon>Teleostei</taxon>
        <taxon>Neoteleostei</taxon>
        <taxon>Acanthomorphata</taxon>
        <taxon>Gobiaria</taxon>
        <taxon>Gobiiformes</taxon>
        <taxon>Gobioidei</taxon>
        <taxon>Gobiidae</taxon>
        <taxon>Oxudercinae</taxon>
        <taxon>Periophthalmus</taxon>
    </lineage>
</organism>
<dbReference type="STRING" id="409849.ENSPMGP00000007898"/>
<dbReference type="AlphaFoldDB" id="A0A3B3ZT73"/>
<dbReference type="InterPro" id="IPR001763">
    <property type="entry name" value="Rhodanese-like_dom"/>
</dbReference>
<reference evidence="2" key="1">
    <citation type="submission" date="2025-08" db="UniProtKB">
        <authorList>
            <consortium name="Ensembl"/>
        </authorList>
    </citation>
    <scope>IDENTIFICATION</scope>
</reference>
<dbReference type="Pfam" id="PF00581">
    <property type="entry name" value="Rhodanese"/>
    <property type="match status" value="1"/>
</dbReference>
<sequence>MSVLLVTKDISYDELKALVGKSPSLVLIDVRGKDEYRDGHIAGSVNIPLDTVEAALSMSPEEFKAKYGVTKPQTDATELVFHCKMGRRGDVATKKAHEMGYINARNYPGAYKEWSEKEGK</sequence>
<evidence type="ECO:0000259" key="1">
    <source>
        <dbReference type="PROSITE" id="PS50206"/>
    </source>
</evidence>
<protein>
    <recommendedName>
        <fullName evidence="1">Rhodanese domain-containing protein</fullName>
    </recommendedName>
</protein>
<keyword evidence="3" id="KW-1185">Reference proteome</keyword>
<dbReference type="SMART" id="SM00450">
    <property type="entry name" value="RHOD"/>
    <property type="match status" value="1"/>
</dbReference>
<evidence type="ECO:0000313" key="2">
    <source>
        <dbReference type="Ensembl" id="ENSPMGP00000007898.1"/>
    </source>
</evidence>
<name>A0A3B3ZT73_9GOBI</name>
<dbReference type="PANTHER" id="PTHR44086:SF3">
    <property type="entry name" value="THIOSULFATE SULFURTRANSFERASE_RHODANESE-LIKE DOMAIN-CONTAINING PROTEIN 1 ISOFORM X2"/>
    <property type="match status" value="1"/>
</dbReference>
<reference evidence="2" key="2">
    <citation type="submission" date="2025-09" db="UniProtKB">
        <authorList>
            <consortium name="Ensembl"/>
        </authorList>
    </citation>
    <scope>IDENTIFICATION</scope>
</reference>
<dbReference type="Gene3D" id="3.40.250.10">
    <property type="entry name" value="Rhodanese-like domain"/>
    <property type="match status" value="1"/>
</dbReference>
<dbReference type="Proteomes" id="UP000261520">
    <property type="component" value="Unplaced"/>
</dbReference>
<dbReference type="InterPro" id="IPR036873">
    <property type="entry name" value="Rhodanese-like_dom_sf"/>
</dbReference>
<dbReference type="PROSITE" id="PS50206">
    <property type="entry name" value="RHODANESE_3"/>
    <property type="match status" value="1"/>
</dbReference>
<dbReference type="SUPFAM" id="SSF52821">
    <property type="entry name" value="Rhodanese/Cell cycle control phosphatase"/>
    <property type="match status" value="1"/>
</dbReference>
<proteinExistence type="predicted"/>
<evidence type="ECO:0000313" key="3">
    <source>
        <dbReference type="Proteomes" id="UP000261520"/>
    </source>
</evidence>
<dbReference type="PANTHER" id="PTHR44086">
    <property type="entry name" value="THIOSULFATE SULFURTRANSFERASE RDL2, MITOCHONDRIAL-RELATED"/>
    <property type="match status" value="1"/>
</dbReference>
<dbReference type="Ensembl" id="ENSPMGT00000008407.1">
    <property type="protein sequence ID" value="ENSPMGP00000007898.1"/>
    <property type="gene ID" value="ENSPMGG00000006545.1"/>
</dbReference>
<accession>A0A3B3ZT73</accession>